<dbReference type="GO" id="GO:0016787">
    <property type="term" value="F:hydrolase activity"/>
    <property type="evidence" value="ECO:0007669"/>
    <property type="project" value="InterPro"/>
</dbReference>
<feature type="transmembrane region" description="Helical" evidence="1">
    <location>
        <begin position="33"/>
        <end position="52"/>
    </location>
</feature>
<evidence type="ECO:0000256" key="1">
    <source>
        <dbReference type="SAM" id="Phobius"/>
    </source>
</evidence>
<dbReference type="Gene3D" id="3.60.21.10">
    <property type="match status" value="1"/>
</dbReference>
<gene>
    <name evidence="3" type="ORF">HGA08_26715</name>
</gene>
<evidence type="ECO:0000313" key="4">
    <source>
        <dbReference type="Proteomes" id="UP000565711"/>
    </source>
</evidence>
<accession>A0A846Y3H2</accession>
<dbReference type="InterPro" id="IPR029052">
    <property type="entry name" value="Metallo-depent_PP-like"/>
</dbReference>
<dbReference type="InterPro" id="IPR051158">
    <property type="entry name" value="Metallophosphoesterase_sf"/>
</dbReference>
<dbReference type="AlphaFoldDB" id="A0A846Y3H2"/>
<feature type="transmembrane region" description="Helical" evidence="1">
    <location>
        <begin position="99"/>
        <end position="118"/>
    </location>
</feature>
<keyword evidence="4" id="KW-1185">Reference proteome</keyword>
<dbReference type="PANTHER" id="PTHR31302">
    <property type="entry name" value="TRANSMEMBRANE PROTEIN WITH METALLOPHOSPHOESTERASE DOMAIN-RELATED"/>
    <property type="match status" value="1"/>
</dbReference>
<keyword evidence="1" id="KW-0812">Transmembrane</keyword>
<name>A0A846Y3H2_9NOCA</name>
<organism evidence="3 4">
    <name type="scientific">Nocardia vermiculata</name>
    <dbReference type="NCBI Taxonomy" id="257274"/>
    <lineage>
        <taxon>Bacteria</taxon>
        <taxon>Bacillati</taxon>
        <taxon>Actinomycetota</taxon>
        <taxon>Actinomycetes</taxon>
        <taxon>Mycobacteriales</taxon>
        <taxon>Nocardiaceae</taxon>
        <taxon>Nocardia</taxon>
    </lineage>
</organism>
<dbReference type="InterPro" id="IPR004843">
    <property type="entry name" value="Calcineurin-like_PHP"/>
</dbReference>
<protein>
    <submittedName>
        <fullName evidence="3">Metallophosphoesterase</fullName>
    </submittedName>
</protein>
<dbReference type="EMBL" id="JAAXOP010000021">
    <property type="protein sequence ID" value="NKY53793.1"/>
    <property type="molecule type" value="Genomic_DNA"/>
</dbReference>
<dbReference type="RefSeq" id="WP_157103097.1">
    <property type="nucleotide sequence ID" value="NZ_JAAXOP010000021.1"/>
</dbReference>
<dbReference type="SUPFAM" id="SSF56300">
    <property type="entry name" value="Metallo-dependent phosphatases"/>
    <property type="match status" value="1"/>
</dbReference>
<dbReference type="Proteomes" id="UP000565711">
    <property type="component" value="Unassembled WGS sequence"/>
</dbReference>
<feature type="domain" description="Calcineurin-like phosphoesterase" evidence="2">
    <location>
        <begin position="147"/>
        <end position="315"/>
    </location>
</feature>
<keyword evidence="1" id="KW-1133">Transmembrane helix</keyword>
<evidence type="ECO:0000313" key="3">
    <source>
        <dbReference type="EMBL" id="NKY53793.1"/>
    </source>
</evidence>
<dbReference type="CDD" id="cd07385">
    <property type="entry name" value="MPP_YkuE_C"/>
    <property type="match status" value="1"/>
</dbReference>
<evidence type="ECO:0000259" key="2">
    <source>
        <dbReference type="Pfam" id="PF00149"/>
    </source>
</evidence>
<proteinExistence type="predicted"/>
<dbReference type="PANTHER" id="PTHR31302:SF0">
    <property type="entry name" value="TRANSMEMBRANE PROTEIN WITH METALLOPHOSPHOESTERASE DOMAIN"/>
    <property type="match status" value="1"/>
</dbReference>
<sequence>MTTTLVSVLLVLFAVPWWTLVMSGTQWPALVVALGTAGFAITLVALPVTLALSHGRHQLDWAGMIGDSILGIVWVLFSWSVIGTIARLVLAFVGVADPVRSRSVAIAVVLVTVVLLIWGNREAMRIPRVKQVEVTLPRLGQGLDGTRVVAVTDTHFGPIDRTKWSLGVAAAVNELRPDIVAHVGDIADGPVAKRRGQAVPLATMDAGLAKVYVTGNHEYLGEAQGWLDYMDSIGWKTLHNDHIVVERGGDRLVLAGVDDATAKSAGLSGHGANFEDAMTGVDPELPVLMLAHQPKQVAESAAAGVDLQIAGHTHGGQIWPFNFLVRLDQPTVHGLSRHGDRTQLYTSRGSGFWGPPFRIFAPSEITVITLRSA</sequence>
<comment type="caution">
    <text evidence="3">The sequence shown here is derived from an EMBL/GenBank/DDBJ whole genome shotgun (WGS) entry which is preliminary data.</text>
</comment>
<reference evidence="3 4" key="1">
    <citation type="submission" date="2020-04" db="EMBL/GenBank/DDBJ databases">
        <title>MicrobeNet Type strains.</title>
        <authorList>
            <person name="Nicholson A.C."/>
        </authorList>
    </citation>
    <scope>NUCLEOTIDE SEQUENCE [LARGE SCALE GENOMIC DNA]</scope>
    <source>
        <strain evidence="3 4">JCM 12354</strain>
    </source>
</reference>
<keyword evidence="1" id="KW-0472">Membrane</keyword>
<dbReference type="Pfam" id="PF00149">
    <property type="entry name" value="Metallophos"/>
    <property type="match status" value="1"/>
</dbReference>
<feature type="transmembrane region" description="Helical" evidence="1">
    <location>
        <begin position="72"/>
        <end position="93"/>
    </location>
</feature>